<dbReference type="PROSITE" id="PS00221">
    <property type="entry name" value="MIP"/>
    <property type="match status" value="1"/>
</dbReference>
<name>A0A9Q1KS34_9CARY</name>
<evidence type="ECO:0000313" key="9">
    <source>
        <dbReference type="Proteomes" id="UP001153076"/>
    </source>
</evidence>
<keyword evidence="5 7" id="KW-0472">Membrane</keyword>
<dbReference type="SUPFAM" id="SSF81338">
    <property type="entry name" value="Aquaporin-like"/>
    <property type="match status" value="1"/>
</dbReference>
<protein>
    <recommendedName>
        <fullName evidence="10">Aquaporin</fullName>
    </recommendedName>
</protein>
<dbReference type="OrthoDB" id="3222at2759"/>
<proteinExistence type="inferred from homology"/>
<dbReference type="Gene3D" id="1.20.1080.10">
    <property type="entry name" value="Glycerol uptake facilitator protein"/>
    <property type="match status" value="1"/>
</dbReference>
<comment type="subcellular location">
    <subcellularLocation>
        <location evidence="1">Membrane</location>
        <topology evidence="1">Multi-pass membrane protein</topology>
    </subcellularLocation>
</comment>
<evidence type="ECO:0000256" key="1">
    <source>
        <dbReference type="ARBA" id="ARBA00004141"/>
    </source>
</evidence>
<dbReference type="InterPro" id="IPR034294">
    <property type="entry name" value="Aquaporin_transptr"/>
</dbReference>
<evidence type="ECO:0000256" key="5">
    <source>
        <dbReference type="ARBA" id="ARBA00023136"/>
    </source>
</evidence>
<comment type="caution">
    <text evidence="8">The sequence shown here is derived from an EMBL/GenBank/DDBJ whole genome shotgun (WGS) entry which is preliminary data.</text>
</comment>
<keyword evidence="3 6" id="KW-0812">Transmembrane</keyword>
<dbReference type="InterPro" id="IPR022357">
    <property type="entry name" value="MIP_CS"/>
</dbReference>
<dbReference type="PANTHER" id="PTHR45724">
    <property type="entry name" value="AQUAPORIN NIP2-1"/>
    <property type="match status" value="1"/>
</dbReference>
<comment type="similarity">
    <text evidence="6">Belongs to the MIP/aquaporin (TC 1.A.8) family.</text>
</comment>
<dbReference type="PRINTS" id="PR00783">
    <property type="entry name" value="MINTRINSICP"/>
</dbReference>
<evidence type="ECO:0000256" key="6">
    <source>
        <dbReference type="RuleBase" id="RU000477"/>
    </source>
</evidence>
<organism evidence="8 9">
    <name type="scientific">Carnegiea gigantea</name>
    <dbReference type="NCBI Taxonomy" id="171969"/>
    <lineage>
        <taxon>Eukaryota</taxon>
        <taxon>Viridiplantae</taxon>
        <taxon>Streptophyta</taxon>
        <taxon>Embryophyta</taxon>
        <taxon>Tracheophyta</taxon>
        <taxon>Spermatophyta</taxon>
        <taxon>Magnoliopsida</taxon>
        <taxon>eudicotyledons</taxon>
        <taxon>Gunneridae</taxon>
        <taxon>Pentapetalae</taxon>
        <taxon>Caryophyllales</taxon>
        <taxon>Cactineae</taxon>
        <taxon>Cactaceae</taxon>
        <taxon>Cactoideae</taxon>
        <taxon>Echinocereeae</taxon>
        <taxon>Carnegiea</taxon>
    </lineage>
</organism>
<evidence type="ECO:0000256" key="7">
    <source>
        <dbReference type="SAM" id="Phobius"/>
    </source>
</evidence>
<dbReference type="AlphaFoldDB" id="A0A9Q1KS34"/>
<keyword evidence="4 7" id="KW-1133">Transmembrane helix</keyword>
<sequence>MLIFAAAAGPILDQKYNGIETLIGNAACSGLAVMIIVLSVGHISGAHLNPAVTLAFAANKHFPWAQVPVYIAAQVTGSVSAAFLLKAVYHPFMSGGVNVPSVGIWQALVLESVASFFLMFVITAVATDARAVGEMAGLAIGGTVMLDILIIGPATGGSMNPVRTLGPALAAGRYHPIWIYMVAPPLGTVTGAAIYALTKLREEENQQLQCCRRCCRR</sequence>
<gene>
    <name evidence="8" type="ORF">Cgig2_022015</name>
</gene>
<feature type="transmembrane region" description="Helical" evidence="7">
    <location>
        <begin position="138"/>
        <end position="157"/>
    </location>
</feature>
<feature type="transmembrane region" description="Helical" evidence="7">
    <location>
        <begin position="177"/>
        <end position="197"/>
    </location>
</feature>
<accession>A0A9Q1KS34</accession>
<evidence type="ECO:0000313" key="8">
    <source>
        <dbReference type="EMBL" id="KAJ8448387.1"/>
    </source>
</evidence>
<keyword evidence="2 6" id="KW-0813">Transport</keyword>
<dbReference type="GO" id="GO:0015267">
    <property type="term" value="F:channel activity"/>
    <property type="evidence" value="ECO:0007669"/>
    <property type="project" value="InterPro"/>
</dbReference>
<evidence type="ECO:0008006" key="10">
    <source>
        <dbReference type="Google" id="ProtNLM"/>
    </source>
</evidence>
<dbReference type="InterPro" id="IPR023271">
    <property type="entry name" value="Aquaporin-like"/>
</dbReference>
<evidence type="ECO:0000256" key="4">
    <source>
        <dbReference type="ARBA" id="ARBA00022989"/>
    </source>
</evidence>
<evidence type="ECO:0000256" key="3">
    <source>
        <dbReference type="ARBA" id="ARBA00022692"/>
    </source>
</evidence>
<feature type="transmembrane region" description="Helical" evidence="7">
    <location>
        <begin position="104"/>
        <end position="126"/>
    </location>
</feature>
<evidence type="ECO:0000256" key="2">
    <source>
        <dbReference type="ARBA" id="ARBA00022448"/>
    </source>
</evidence>
<keyword evidence="9" id="KW-1185">Reference proteome</keyword>
<dbReference type="EMBL" id="JAKOGI010000030">
    <property type="protein sequence ID" value="KAJ8448387.1"/>
    <property type="molecule type" value="Genomic_DNA"/>
</dbReference>
<dbReference type="GO" id="GO:0016020">
    <property type="term" value="C:membrane"/>
    <property type="evidence" value="ECO:0007669"/>
    <property type="project" value="UniProtKB-SubCell"/>
</dbReference>
<dbReference type="Pfam" id="PF00230">
    <property type="entry name" value="MIP"/>
    <property type="match status" value="1"/>
</dbReference>
<reference evidence="8" key="1">
    <citation type="submission" date="2022-04" db="EMBL/GenBank/DDBJ databases">
        <title>Carnegiea gigantea Genome sequencing and assembly v2.</title>
        <authorList>
            <person name="Copetti D."/>
            <person name="Sanderson M.J."/>
            <person name="Burquez A."/>
            <person name="Wojciechowski M.F."/>
        </authorList>
    </citation>
    <scope>NUCLEOTIDE SEQUENCE</scope>
    <source>
        <strain evidence="8">SGP5-SGP5p</strain>
        <tissue evidence="8">Aerial part</tissue>
    </source>
</reference>
<feature type="transmembrane region" description="Helical" evidence="7">
    <location>
        <begin position="22"/>
        <end position="43"/>
    </location>
</feature>
<dbReference type="PANTHER" id="PTHR45724:SF53">
    <property type="entry name" value="AQUAPORIN NIP5-1-RELATED"/>
    <property type="match status" value="1"/>
</dbReference>
<dbReference type="Proteomes" id="UP001153076">
    <property type="component" value="Unassembled WGS sequence"/>
</dbReference>
<dbReference type="InterPro" id="IPR000425">
    <property type="entry name" value="MIP"/>
</dbReference>